<reference evidence="1" key="1">
    <citation type="submission" date="2015-11" db="EMBL/GenBank/DDBJ databases">
        <authorList>
            <person name="Zong Z."/>
            <person name="Wu W."/>
            <person name="Feng Y."/>
        </authorList>
    </citation>
    <scope>NUCLEOTIDE SEQUENCE</scope>
    <source>
        <strain evidence="1">WCHCF65</strain>
        <plasmid evidence="1">pKPC2_CF65</plasmid>
    </source>
</reference>
<protein>
    <submittedName>
        <fullName evidence="1">Uncharacterized protein</fullName>
    </submittedName>
</protein>
<dbReference type="EMBL" id="KU176944">
    <property type="protein sequence ID" value="ALT06331.1"/>
    <property type="molecule type" value="Genomic_DNA"/>
</dbReference>
<dbReference type="AlphaFoldDB" id="A0A0U3AW90"/>
<name>A0A0U3AW90_CITFR</name>
<proteinExistence type="predicted"/>
<dbReference type="RefSeq" id="WP_053389858.1">
    <property type="nucleotide sequence ID" value="NZ_KU176944.1"/>
</dbReference>
<evidence type="ECO:0000313" key="1">
    <source>
        <dbReference type="EMBL" id="ALT06331.1"/>
    </source>
</evidence>
<geneLocation type="plasmid" evidence="1">
    <name>pKPC2_CF65</name>
</geneLocation>
<dbReference type="GeneID" id="93757179"/>
<organism evidence="1">
    <name type="scientific">Citrobacter freundii</name>
    <dbReference type="NCBI Taxonomy" id="546"/>
    <lineage>
        <taxon>Bacteria</taxon>
        <taxon>Pseudomonadati</taxon>
        <taxon>Pseudomonadota</taxon>
        <taxon>Gammaproteobacteria</taxon>
        <taxon>Enterobacterales</taxon>
        <taxon>Enterobacteriaceae</taxon>
        <taxon>Citrobacter</taxon>
        <taxon>Citrobacter freundii complex</taxon>
    </lineage>
</organism>
<gene>
    <name evidence="1" type="ORF">pKPC2_CF65_00028</name>
</gene>
<sequence length="123" mass="14446">MIDQIEKAFYEYQTALNVQNVAKEIDSEVVELQFSGSDTYQNLEAYLSERRFILQKLNLDDFSDSTVYKRAWLTDRVIIHACLYPQTRTVDLTFFMVSKSALLHLDIETVVLQYRKHLADMVK</sequence>
<keyword evidence="1" id="KW-0614">Plasmid</keyword>
<accession>A0A0U3AW90</accession>